<evidence type="ECO:0000313" key="3">
    <source>
        <dbReference type="Proteomes" id="UP000694925"/>
    </source>
</evidence>
<dbReference type="InterPro" id="IPR000477">
    <property type="entry name" value="RT_dom"/>
</dbReference>
<dbReference type="Pfam" id="PF00078">
    <property type="entry name" value="RVT_1"/>
    <property type="match status" value="1"/>
</dbReference>
<reference evidence="4" key="1">
    <citation type="submission" date="2025-08" db="UniProtKB">
        <authorList>
            <consortium name="RefSeq"/>
        </authorList>
    </citation>
    <scope>IDENTIFICATION</scope>
    <source>
        <tissue evidence="4">Whole body</tissue>
    </source>
</reference>
<dbReference type="PROSITE" id="PS50878">
    <property type="entry name" value="RT_POL"/>
    <property type="match status" value="1"/>
</dbReference>
<dbReference type="Gene3D" id="3.30.420.10">
    <property type="entry name" value="Ribonuclease H-like superfamily/Ribonuclease H"/>
    <property type="match status" value="1"/>
</dbReference>
<gene>
    <name evidence="4" type="primary">LOC108628636</name>
</gene>
<dbReference type="Proteomes" id="UP000694925">
    <property type="component" value="Unplaced"/>
</dbReference>
<dbReference type="InterPro" id="IPR012337">
    <property type="entry name" value="RNaseH-like_sf"/>
</dbReference>
<evidence type="ECO:0000259" key="2">
    <source>
        <dbReference type="PROSITE" id="PS50878"/>
    </source>
</evidence>
<dbReference type="GO" id="GO:0042575">
    <property type="term" value="C:DNA polymerase complex"/>
    <property type="evidence" value="ECO:0007669"/>
    <property type="project" value="UniProtKB-ARBA"/>
</dbReference>
<dbReference type="GO" id="GO:0003676">
    <property type="term" value="F:nucleic acid binding"/>
    <property type="evidence" value="ECO:0007669"/>
    <property type="project" value="InterPro"/>
</dbReference>
<feature type="region of interest" description="Disordered" evidence="1">
    <location>
        <begin position="357"/>
        <end position="389"/>
    </location>
</feature>
<dbReference type="SUPFAM" id="SSF53098">
    <property type="entry name" value="Ribonuclease H-like"/>
    <property type="match status" value="1"/>
</dbReference>
<dbReference type="GO" id="GO:0071897">
    <property type="term" value="P:DNA biosynthetic process"/>
    <property type="evidence" value="ECO:0007669"/>
    <property type="project" value="UniProtKB-ARBA"/>
</dbReference>
<keyword evidence="3" id="KW-1185">Reference proteome</keyword>
<protein>
    <submittedName>
        <fullName evidence="4">Uncharacterized protein LOC108628636</fullName>
    </submittedName>
</protein>
<dbReference type="AlphaFoldDB" id="A0AAJ7J7U3"/>
<name>A0AAJ7J7U3_9HYME</name>
<feature type="domain" description="Reverse transcriptase" evidence="2">
    <location>
        <begin position="1"/>
        <end position="155"/>
    </location>
</feature>
<dbReference type="SUPFAM" id="SSF56672">
    <property type="entry name" value="DNA/RNA polymerases"/>
    <property type="match status" value="1"/>
</dbReference>
<feature type="compositionally biased region" description="Basic residues" evidence="1">
    <location>
        <begin position="377"/>
        <end position="389"/>
    </location>
</feature>
<organism evidence="3 4">
    <name type="scientific">Ceratina calcarata</name>
    <dbReference type="NCBI Taxonomy" id="156304"/>
    <lineage>
        <taxon>Eukaryota</taxon>
        <taxon>Metazoa</taxon>
        <taxon>Ecdysozoa</taxon>
        <taxon>Arthropoda</taxon>
        <taxon>Hexapoda</taxon>
        <taxon>Insecta</taxon>
        <taxon>Pterygota</taxon>
        <taxon>Neoptera</taxon>
        <taxon>Endopterygota</taxon>
        <taxon>Hymenoptera</taxon>
        <taxon>Apocrita</taxon>
        <taxon>Aculeata</taxon>
        <taxon>Apoidea</taxon>
        <taxon>Anthophila</taxon>
        <taxon>Apidae</taxon>
        <taxon>Ceratina</taxon>
        <taxon>Zadontomerus</taxon>
    </lineage>
</organism>
<dbReference type="RefSeq" id="XP_017886196.1">
    <property type="nucleotide sequence ID" value="XM_018030707.1"/>
</dbReference>
<accession>A0AAJ7J7U3</accession>
<dbReference type="InterPro" id="IPR036397">
    <property type="entry name" value="RNaseH_sf"/>
</dbReference>
<evidence type="ECO:0000313" key="4">
    <source>
        <dbReference type="RefSeq" id="XP_017886196.1"/>
    </source>
</evidence>
<evidence type="ECO:0000256" key="1">
    <source>
        <dbReference type="SAM" id="MobiDB-lite"/>
    </source>
</evidence>
<sequence length="444" mass="50208">MCTLSAGGPVQEWRFGGPYGRSERVKGLLDHNIDATVVKWINRMLSDRIITTEHGEITAEGLANRGCPQGGILSPTLWCLAVNSPPERLKAKGFEVWRYADDIAVVTSHENEKVAKRWINSALKIVEDWCAETRIKFNGVQLKLSGSVKYLDVTFTSTLSWRLQVDKTLKRARNNLATVSRMVGSTWGLTPAASHWIFKAIIIPRLTFGALIWYSPIRAMEAMLAIPTLTQRIEEAAIRTAKLLKDWEKWSPSNKGHSTILFKTAIPERDEWKNGRLDRFKGWKTWFTDGSKNESGNTGCAWVNGKLRNGKTEFLGKFATVYKAEVIAVTRCVEEMLTNGVNNESIVIFTDSESTTNNIGKKQQERGDLLVSGSQRNGRKRRSRPTSKIGCRAKKDRYTGKRRQIFGTDTLEGHRIREILYKKLISFFKAINPWDKIAGVENEN</sequence>
<dbReference type="PANTHER" id="PTHR33332">
    <property type="entry name" value="REVERSE TRANSCRIPTASE DOMAIN-CONTAINING PROTEIN"/>
    <property type="match status" value="1"/>
</dbReference>
<dbReference type="GeneID" id="108628636"/>
<proteinExistence type="predicted"/>
<dbReference type="KEGG" id="ccal:108628636"/>
<dbReference type="InterPro" id="IPR043502">
    <property type="entry name" value="DNA/RNA_pol_sf"/>
</dbReference>